<dbReference type="InterPro" id="IPR041715">
    <property type="entry name" value="HisRS-like_core"/>
</dbReference>
<keyword evidence="5 8" id="KW-0963">Cytoplasm</keyword>
<accession>A0ABS6GMR0</accession>
<dbReference type="PANTHER" id="PTHR43707:SF6">
    <property type="entry name" value="ATP PHOSPHORIBOSYLTRANSFERASE REGULATORY SUBUNIT"/>
    <property type="match status" value="1"/>
</dbReference>
<dbReference type="EMBL" id="JAHLZF010000001">
    <property type="protein sequence ID" value="MBU6079717.1"/>
    <property type="molecule type" value="Genomic_DNA"/>
</dbReference>
<keyword evidence="11" id="KW-1185">Reference proteome</keyword>
<evidence type="ECO:0000256" key="7">
    <source>
        <dbReference type="ARBA" id="ARBA00025246"/>
    </source>
</evidence>
<comment type="subunit">
    <text evidence="8">Heteromultimer composed of HisG and HisZ subunits.</text>
</comment>
<feature type="domain" description="Aminoacyl-transfer RNA synthetases class-II family profile" evidence="9">
    <location>
        <begin position="1"/>
        <end position="337"/>
    </location>
</feature>
<evidence type="ECO:0000313" key="10">
    <source>
        <dbReference type="EMBL" id="MBU6079717.1"/>
    </source>
</evidence>
<keyword evidence="10" id="KW-0328">Glycosyltransferase</keyword>
<keyword evidence="10" id="KW-0808">Transferase</keyword>
<name>A0ABS6GMR0_9BACI</name>
<dbReference type="InterPro" id="IPR004516">
    <property type="entry name" value="HisRS/HisZ"/>
</dbReference>
<sequence>MKFTQQLPKGVADLFSQDYQLKQQVIEDLKQLNRQYGFRQIQTPTFEYYDLFINLPGTMDTDQMIKMVDHDGKILVLRPDATIPITRMVASSYNDDHPESKLSYVTNIFRMENGESDVFSRSFMQVGVEHFGKACVEVDVEMIALAIESFKKVGLDRFQLDIGQATYFKALIGEAGLSTEDQLIVQEKIEQKNLPELKQLLEEFQLDEEIKNVLLQLPHLFGTSEAVLNQADELAINSKMKEAVQYLRDVYSLVDQLGYGAFISIDLGLINHLNYYTGVVFQGFIYDFGKPVIQGGRYDDLPPYFGMQQDAIGFGVYVDDLIAALKARGLLQNQTSPTILVYAAEWAEGFKVARELRRLGFEVEITKEVPSSNNAFVIDLNTKTIQTPQSNEKKTYTNMEDLTQKVGVIYGSN</sequence>
<dbReference type="RefSeq" id="WP_216686580.1">
    <property type="nucleotide sequence ID" value="NZ_CAUPKR010000001.1"/>
</dbReference>
<dbReference type="InterPro" id="IPR006195">
    <property type="entry name" value="aa-tRNA-synth_II"/>
</dbReference>
<proteinExistence type="inferred from homology"/>
<dbReference type="Pfam" id="PF13393">
    <property type="entry name" value="tRNA-synt_His"/>
    <property type="match status" value="1"/>
</dbReference>
<evidence type="ECO:0000256" key="6">
    <source>
        <dbReference type="ARBA" id="ARBA00022605"/>
    </source>
</evidence>
<dbReference type="CDD" id="cd00773">
    <property type="entry name" value="HisRS-like_core"/>
    <property type="match status" value="1"/>
</dbReference>
<keyword evidence="8" id="KW-0368">Histidine biosynthesis</keyword>
<dbReference type="PROSITE" id="PS50862">
    <property type="entry name" value="AA_TRNA_LIGASE_II"/>
    <property type="match status" value="1"/>
</dbReference>
<comment type="miscellaneous">
    <text evidence="8">This function is generally fulfilled by the C-terminal part of HisG, which is missing in some bacteria such as this one.</text>
</comment>
<keyword evidence="6 8" id="KW-0028">Amino-acid biosynthesis</keyword>
<evidence type="ECO:0000256" key="1">
    <source>
        <dbReference type="ARBA" id="ARBA00004496"/>
    </source>
</evidence>
<comment type="subcellular location">
    <subcellularLocation>
        <location evidence="1 8">Cytoplasm</location>
    </subcellularLocation>
</comment>
<evidence type="ECO:0000259" key="9">
    <source>
        <dbReference type="PROSITE" id="PS50862"/>
    </source>
</evidence>
<organism evidence="10 11">
    <name type="scientific">Allobacillus halotolerans</name>
    <dbReference type="NCBI Taxonomy" id="570278"/>
    <lineage>
        <taxon>Bacteria</taxon>
        <taxon>Bacillati</taxon>
        <taxon>Bacillota</taxon>
        <taxon>Bacilli</taxon>
        <taxon>Bacillales</taxon>
        <taxon>Bacillaceae</taxon>
        <taxon>Allobacillus</taxon>
    </lineage>
</organism>
<evidence type="ECO:0000256" key="3">
    <source>
        <dbReference type="ARBA" id="ARBA00005539"/>
    </source>
</evidence>
<evidence type="ECO:0000256" key="2">
    <source>
        <dbReference type="ARBA" id="ARBA00004667"/>
    </source>
</evidence>
<reference evidence="10 11" key="1">
    <citation type="journal article" date="2011" name="Int. J. Syst. Evol. Microbiol.">
        <title>Allobacillus halotolerans gen. nov., sp. nov. isolated from shrimp paste.</title>
        <authorList>
            <person name="Sheu S.Y."/>
            <person name="Arun A.B."/>
            <person name="Jiang S.R."/>
            <person name="Young C.C."/>
            <person name="Chen W.M."/>
        </authorList>
    </citation>
    <scope>NUCLEOTIDE SEQUENCE [LARGE SCALE GENOMIC DNA]</scope>
    <source>
        <strain evidence="10 11">LMG 24826</strain>
    </source>
</reference>
<comment type="caution">
    <text evidence="10">The sequence shown here is derived from an EMBL/GenBank/DDBJ whole genome shotgun (WGS) entry which is preliminary data.</text>
</comment>
<dbReference type="GO" id="GO:0016757">
    <property type="term" value="F:glycosyltransferase activity"/>
    <property type="evidence" value="ECO:0007669"/>
    <property type="project" value="UniProtKB-KW"/>
</dbReference>
<gene>
    <name evidence="8 10" type="primary">hisZ</name>
    <name evidence="10" type="ORF">KQ486_01665</name>
</gene>
<comment type="similarity">
    <text evidence="3 8">Belongs to the class-II aminoacyl-tRNA synthetase family. HisZ subfamily.</text>
</comment>
<comment type="function">
    <text evidence="7 8">Required for the first step of histidine biosynthesis. May allow the feedback regulation of ATP phosphoribosyltransferase activity by histidine.</text>
</comment>
<dbReference type="HAMAP" id="MF_00125">
    <property type="entry name" value="HisZ"/>
    <property type="match status" value="1"/>
</dbReference>
<dbReference type="PIRSF" id="PIRSF001549">
    <property type="entry name" value="His-tRNA_synth"/>
    <property type="match status" value="1"/>
</dbReference>
<evidence type="ECO:0000256" key="5">
    <source>
        <dbReference type="ARBA" id="ARBA00022490"/>
    </source>
</evidence>
<dbReference type="Proteomes" id="UP000812672">
    <property type="component" value="Unassembled WGS sequence"/>
</dbReference>
<evidence type="ECO:0000313" key="11">
    <source>
        <dbReference type="Proteomes" id="UP000812672"/>
    </source>
</evidence>
<protein>
    <recommendedName>
        <fullName evidence="4 8">ATP phosphoribosyltransferase regulatory subunit</fullName>
    </recommendedName>
</protein>
<comment type="pathway">
    <text evidence="2 8">Amino-acid biosynthesis; L-histidine biosynthesis; L-histidine from 5-phospho-alpha-D-ribose 1-diphosphate: step 1/9.</text>
</comment>
<dbReference type="PANTHER" id="PTHR43707">
    <property type="entry name" value="HISTIDYL-TRNA SYNTHETASE"/>
    <property type="match status" value="1"/>
</dbReference>
<dbReference type="NCBIfam" id="TIGR00443">
    <property type="entry name" value="hisZ_biosyn_reg"/>
    <property type="match status" value="1"/>
</dbReference>
<evidence type="ECO:0000256" key="4">
    <source>
        <dbReference type="ARBA" id="ARBA00020397"/>
    </source>
</evidence>
<dbReference type="InterPro" id="IPR004517">
    <property type="entry name" value="HisZ"/>
</dbReference>
<evidence type="ECO:0000256" key="8">
    <source>
        <dbReference type="HAMAP-Rule" id="MF_00125"/>
    </source>
</evidence>